<evidence type="ECO:0000256" key="4">
    <source>
        <dbReference type="ARBA" id="ARBA00022989"/>
    </source>
</evidence>
<feature type="transmembrane region" description="Helical" evidence="6">
    <location>
        <begin position="137"/>
        <end position="159"/>
    </location>
</feature>
<evidence type="ECO:0000256" key="6">
    <source>
        <dbReference type="SAM" id="Phobius"/>
    </source>
</evidence>
<keyword evidence="5 6" id="KW-0472">Membrane</keyword>
<feature type="transmembrane region" description="Helical" evidence="6">
    <location>
        <begin position="343"/>
        <end position="364"/>
    </location>
</feature>
<evidence type="ECO:0000256" key="3">
    <source>
        <dbReference type="ARBA" id="ARBA00022692"/>
    </source>
</evidence>
<evidence type="ECO:0000256" key="5">
    <source>
        <dbReference type="ARBA" id="ARBA00023136"/>
    </source>
</evidence>
<keyword evidence="8" id="KW-1185">Reference proteome</keyword>
<sequence>MSDTTASSATPNRLNRIADWGIYALFIAVVLGLPMLMDDVFWLNRIAKYLVYGMLGIAIALSWGYAGILNLGQGLFFGLGAYMTAMSLKLMSSTSLQQGSDKPVPDFMLWNAEPGAMTDLCCINKGSFLWIPFQHQWFGLAMAIVLPLIVAFILSSSIFRLRVSGVYVAIITLALVLLVRLLIIDAQPVTNGFNGLTDLGWLTIGGFEFDPYMVQTYYVVAGSLCLVLLLARWLVSTRAGLILQSTRDDPTRARYLGYDVAAFQVFFFTVSAGIAGFAGMLYVVAAEFASPSFMDITFSISMVVWAAVGGRNSLIGACLGAILINTIEATVSETEVFKEAWKLIIGLIFVLVVLYMPRGLAGLARDLTGWLGQRRRGADPMPKAAE</sequence>
<comment type="caution">
    <text evidence="7">The sequence shown here is derived from an EMBL/GenBank/DDBJ whole genome shotgun (WGS) entry which is preliminary data.</text>
</comment>
<reference evidence="7 8" key="1">
    <citation type="submission" date="2023-05" db="EMBL/GenBank/DDBJ databases">
        <title>Pseudodonghicola sp. nov.</title>
        <authorList>
            <person name="Huang J."/>
        </authorList>
    </citation>
    <scope>NUCLEOTIDE SEQUENCE [LARGE SCALE GENOMIC DNA]</scope>
    <source>
        <strain evidence="7 8">IC7</strain>
    </source>
</reference>
<dbReference type="PANTHER" id="PTHR30482">
    <property type="entry name" value="HIGH-AFFINITY BRANCHED-CHAIN AMINO ACID TRANSPORT SYSTEM PERMEASE"/>
    <property type="match status" value="1"/>
</dbReference>
<dbReference type="InterPro" id="IPR001851">
    <property type="entry name" value="ABC_transp_permease"/>
</dbReference>
<dbReference type="Proteomes" id="UP001243757">
    <property type="component" value="Unassembled WGS sequence"/>
</dbReference>
<dbReference type="CDD" id="cd06581">
    <property type="entry name" value="TM_PBP1_LivM_like"/>
    <property type="match status" value="1"/>
</dbReference>
<accession>A0ABT7F0B7</accession>
<feature type="transmembrane region" description="Helical" evidence="6">
    <location>
        <begin position="166"/>
        <end position="184"/>
    </location>
</feature>
<evidence type="ECO:0000313" key="8">
    <source>
        <dbReference type="Proteomes" id="UP001243757"/>
    </source>
</evidence>
<dbReference type="EMBL" id="JASNJD010000006">
    <property type="protein sequence ID" value="MDK3018052.1"/>
    <property type="molecule type" value="Genomic_DNA"/>
</dbReference>
<feature type="transmembrane region" description="Helical" evidence="6">
    <location>
        <begin position="49"/>
        <end position="68"/>
    </location>
</feature>
<feature type="transmembrane region" description="Helical" evidence="6">
    <location>
        <begin position="216"/>
        <end position="235"/>
    </location>
</feature>
<proteinExistence type="predicted"/>
<dbReference type="NCBIfam" id="TIGR03408">
    <property type="entry name" value="urea_trans_UrtC"/>
    <property type="match status" value="1"/>
</dbReference>
<keyword evidence="4 6" id="KW-1133">Transmembrane helix</keyword>
<gene>
    <name evidence="7" type="primary">urtC</name>
    <name evidence="7" type="ORF">QO033_10210</name>
</gene>
<feature type="transmembrane region" description="Helical" evidence="6">
    <location>
        <begin position="314"/>
        <end position="331"/>
    </location>
</feature>
<dbReference type="InterPro" id="IPR017778">
    <property type="entry name" value="ABC_transptr_urea_perm_UrtC"/>
</dbReference>
<dbReference type="RefSeq" id="WP_284480862.1">
    <property type="nucleotide sequence ID" value="NZ_JASNJD010000006.1"/>
</dbReference>
<dbReference type="PANTHER" id="PTHR30482:SF4">
    <property type="entry name" value="SLR1201 PROTEIN"/>
    <property type="match status" value="1"/>
</dbReference>
<evidence type="ECO:0000313" key="7">
    <source>
        <dbReference type="EMBL" id="MDK3018052.1"/>
    </source>
</evidence>
<keyword evidence="3 6" id="KW-0812">Transmembrane</keyword>
<protein>
    <submittedName>
        <fullName evidence="7">Urea ABC transporter permease subunit UrtC</fullName>
    </submittedName>
</protein>
<dbReference type="Pfam" id="PF02653">
    <property type="entry name" value="BPD_transp_2"/>
    <property type="match status" value="1"/>
</dbReference>
<keyword evidence="2" id="KW-1003">Cell membrane</keyword>
<evidence type="ECO:0000256" key="1">
    <source>
        <dbReference type="ARBA" id="ARBA00004651"/>
    </source>
</evidence>
<name>A0ABT7F0B7_9RHOB</name>
<comment type="subcellular location">
    <subcellularLocation>
        <location evidence="1">Cell membrane</location>
        <topology evidence="1">Multi-pass membrane protein</topology>
    </subcellularLocation>
</comment>
<organism evidence="7 8">
    <name type="scientific">Pseudodonghicola flavimaris</name>
    <dbReference type="NCBI Taxonomy" id="3050036"/>
    <lineage>
        <taxon>Bacteria</taxon>
        <taxon>Pseudomonadati</taxon>
        <taxon>Pseudomonadota</taxon>
        <taxon>Alphaproteobacteria</taxon>
        <taxon>Rhodobacterales</taxon>
        <taxon>Paracoccaceae</taxon>
        <taxon>Pseudodonghicola</taxon>
    </lineage>
</organism>
<evidence type="ECO:0000256" key="2">
    <source>
        <dbReference type="ARBA" id="ARBA00022475"/>
    </source>
</evidence>
<dbReference type="InterPro" id="IPR043428">
    <property type="entry name" value="LivM-like"/>
</dbReference>
<feature type="transmembrane region" description="Helical" evidence="6">
    <location>
        <begin position="20"/>
        <end position="37"/>
    </location>
</feature>
<feature type="transmembrane region" description="Helical" evidence="6">
    <location>
        <begin position="256"/>
        <end position="282"/>
    </location>
</feature>